<evidence type="ECO:0000259" key="1">
    <source>
        <dbReference type="PROSITE" id="PS50404"/>
    </source>
</evidence>
<evidence type="ECO:0008006" key="5">
    <source>
        <dbReference type="Google" id="ProtNLM"/>
    </source>
</evidence>
<evidence type="ECO:0000259" key="2">
    <source>
        <dbReference type="PROSITE" id="PS50405"/>
    </source>
</evidence>
<feature type="non-terminal residue" evidence="3">
    <location>
        <position position="214"/>
    </location>
</feature>
<dbReference type="GO" id="GO:0006749">
    <property type="term" value="P:glutathione metabolic process"/>
    <property type="evidence" value="ECO:0007669"/>
    <property type="project" value="TreeGrafter"/>
</dbReference>
<dbReference type="InterPro" id="IPR010987">
    <property type="entry name" value="Glutathione-S-Trfase_C-like"/>
</dbReference>
<dbReference type="InterPro" id="IPR004046">
    <property type="entry name" value="GST_C"/>
</dbReference>
<proteinExistence type="predicted"/>
<dbReference type="InterPro" id="IPR036249">
    <property type="entry name" value="Thioredoxin-like_sf"/>
</dbReference>
<dbReference type="Gene3D" id="1.20.1050.10">
    <property type="match status" value="1"/>
</dbReference>
<dbReference type="InterPro" id="IPR036282">
    <property type="entry name" value="Glutathione-S-Trfase_C_sf"/>
</dbReference>
<dbReference type="Gene3D" id="3.40.30.10">
    <property type="entry name" value="Glutaredoxin"/>
    <property type="match status" value="1"/>
</dbReference>
<dbReference type="InterPro" id="IPR050213">
    <property type="entry name" value="GST_superfamily"/>
</dbReference>
<dbReference type="SFLD" id="SFLDS00019">
    <property type="entry name" value="Glutathione_Transferase_(cytos"/>
    <property type="match status" value="1"/>
</dbReference>
<gene>
    <name evidence="3" type="ORF">PENTCL1PPCAC_15765</name>
</gene>
<dbReference type="SUPFAM" id="SSF47616">
    <property type="entry name" value="GST C-terminal domain-like"/>
    <property type="match status" value="1"/>
</dbReference>
<accession>A0AAV5TH13</accession>
<dbReference type="SUPFAM" id="SSF52833">
    <property type="entry name" value="Thioredoxin-like"/>
    <property type="match status" value="1"/>
</dbReference>
<dbReference type="InterPro" id="IPR040079">
    <property type="entry name" value="Glutathione_S-Trfase"/>
</dbReference>
<organism evidence="3 4">
    <name type="scientific">Pristionchus entomophagus</name>
    <dbReference type="NCBI Taxonomy" id="358040"/>
    <lineage>
        <taxon>Eukaryota</taxon>
        <taxon>Metazoa</taxon>
        <taxon>Ecdysozoa</taxon>
        <taxon>Nematoda</taxon>
        <taxon>Chromadorea</taxon>
        <taxon>Rhabditida</taxon>
        <taxon>Rhabditina</taxon>
        <taxon>Diplogasteromorpha</taxon>
        <taxon>Diplogasteroidea</taxon>
        <taxon>Neodiplogasteridae</taxon>
        <taxon>Pristionchus</taxon>
    </lineage>
</organism>
<dbReference type="Pfam" id="PF02798">
    <property type="entry name" value="GST_N"/>
    <property type="match status" value="1"/>
</dbReference>
<name>A0AAV5TH13_9BILA</name>
<feature type="domain" description="GST N-terminal" evidence="1">
    <location>
        <begin position="5"/>
        <end position="84"/>
    </location>
</feature>
<dbReference type="PANTHER" id="PTHR11571">
    <property type="entry name" value="GLUTATHIONE S-TRANSFERASE"/>
    <property type="match status" value="1"/>
</dbReference>
<protein>
    <recommendedName>
        <fullName evidence="5">Glutathione S-transferase</fullName>
    </recommendedName>
</protein>
<dbReference type="Proteomes" id="UP001432027">
    <property type="component" value="Unassembled WGS sequence"/>
</dbReference>
<dbReference type="EMBL" id="BTSX01000004">
    <property type="protein sequence ID" value="GMS93590.1"/>
    <property type="molecule type" value="Genomic_DNA"/>
</dbReference>
<dbReference type="GO" id="GO:0004364">
    <property type="term" value="F:glutathione transferase activity"/>
    <property type="evidence" value="ECO:0007669"/>
    <property type="project" value="UniProtKB-ARBA"/>
</dbReference>
<dbReference type="CDD" id="cd03039">
    <property type="entry name" value="GST_N_Sigma_like"/>
    <property type="match status" value="1"/>
</dbReference>
<dbReference type="AlphaFoldDB" id="A0AAV5TH13"/>
<reference evidence="3" key="1">
    <citation type="submission" date="2023-10" db="EMBL/GenBank/DDBJ databases">
        <title>Genome assembly of Pristionchus species.</title>
        <authorList>
            <person name="Yoshida K."/>
            <person name="Sommer R.J."/>
        </authorList>
    </citation>
    <scope>NUCLEOTIDE SEQUENCE</scope>
    <source>
        <strain evidence="3">RS0144</strain>
    </source>
</reference>
<comment type="caution">
    <text evidence="3">The sequence shown here is derived from an EMBL/GenBank/DDBJ whole genome shotgun (WGS) entry which is preliminary data.</text>
</comment>
<dbReference type="Pfam" id="PF14497">
    <property type="entry name" value="GST_C_3"/>
    <property type="match status" value="1"/>
</dbReference>
<dbReference type="InterPro" id="IPR004045">
    <property type="entry name" value="Glutathione_S-Trfase_N"/>
</dbReference>
<dbReference type="PROSITE" id="PS50405">
    <property type="entry name" value="GST_CTER"/>
    <property type="match status" value="1"/>
</dbReference>
<dbReference type="SFLD" id="SFLDG01205">
    <property type="entry name" value="AMPS.1"/>
    <property type="match status" value="1"/>
</dbReference>
<feature type="domain" description="GST C-terminal" evidence="2">
    <location>
        <begin position="89"/>
        <end position="214"/>
    </location>
</feature>
<dbReference type="SFLD" id="SFLDG00363">
    <property type="entry name" value="AMPS_(cytGST):_Alpha-__Mu-__Pi"/>
    <property type="match status" value="1"/>
</dbReference>
<dbReference type="PROSITE" id="PS50404">
    <property type="entry name" value="GST_NTER"/>
    <property type="match status" value="1"/>
</dbReference>
<keyword evidence="4" id="KW-1185">Reference proteome</keyword>
<evidence type="ECO:0000313" key="4">
    <source>
        <dbReference type="Proteomes" id="UP001432027"/>
    </source>
</evidence>
<evidence type="ECO:0000313" key="3">
    <source>
        <dbReference type="EMBL" id="GMS93590.1"/>
    </source>
</evidence>
<dbReference type="PANTHER" id="PTHR11571:SF150">
    <property type="entry name" value="GLUTATHIONE S-TRANSFERASE"/>
    <property type="match status" value="1"/>
</dbReference>
<sequence>MGRPHSFKLTYFDLPARCEPIRILFHYLNQDFEDVRVTSEYFSPLLIETLMEQLPILEIDGGRKTIPQSFAIMRYLAKTLGAEGFAGKTKTDSAMVDAFVYACHDLYSPIALYTQAIAGKAEIISVEGTTKLFTESTQRFLRSVEKQLKSHGLDYIVQYITWADIIVMYMLYKLEQNASTIIVLLQYPLTLQYYKRMRELDEIKDYVAKNLPQK</sequence>